<dbReference type="AlphaFoldDB" id="A0A1X0ILV2"/>
<reference evidence="2 3" key="1">
    <citation type="submission" date="2016-12" db="EMBL/GenBank/DDBJ databases">
        <title>The new phylogeny of genus Mycobacterium.</title>
        <authorList>
            <person name="Tortoli E."/>
            <person name="Trovato A."/>
            <person name="Cirillo D.M."/>
        </authorList>
    </citation>
    <scope>NUCLEOTIDE SEQUENCE [LARGE SCALE GENOMIC DNA]</scope>
    <source>
        <strain evidence="2 3">CCUG 66554</strain>
    </source>
</reference>
<dbReference type="GO" id="GO:0006352">
    <property type="term" value="P:DNA-templated transcription initiation"/>
    <property type="evidence" value="ECO:0007669"/>
    <property type="project" value="InterPro"/>
</dbReference>
<dbReference type="GO" id="GO:0016987">
    <property type="term" value="F:sigma factor activity"/>
    <property type="evidence" value="ECO:0007669"/>
    <property type="project" value="InterPro"/>
</dbReference>
<dbReference type="EMBL" id="MVII01000045">
    <property type="protein sequence ID" value="ORB48633.1"/>
    <property type="molecule type" value="Genomic_DNA"/>
</dbReference>
<accession>A0A1X0ILV2</accession>
<proteinExistence type="predicted"/>
<evidence type="ECO:0000259" key="1">
    <source>
        <dbReference type="Pfam" id="PF00140"/>
    </source>
</evidence>
<protein>
    <recommendedName>
        <fullName evidence="1">RNA polymerase sigma-70 region 1.2 domain-containing protein</fullName>
    </recommendedName>
</protein>
<dbReference type="GO" id="GO:0003677">
    <property type="term" value="F:DNA binding"/>
    <property type="evidence" value="ECO:0007669"/>
    <property type="project" value="InterPro"/>
</dbReference>
<organism evidence="2 3">
    <name type="scientific">Mycobacteroides saopaulense</name>
    <dbReference type="NCBI Taxonomy" id="1578165"/>
    <lineage>
        <taxon>Bacteria</taxon>
        <taxon>Bacillati</taxon>
        <taxon>Actinomycetota</taxon>
        <taxon>Actinomycetes</taxon>
        <taxon>Mycobacteriales</taxon>
        <taxon>Mycobacteriaceae</taxon>
        <taxon>Mycobacteroides</taxon>
    </lineage>
</organism>
<name>A0A1X0ILV2_9MYCO</name>
<dbReference type="Proteomes" id="UP000192434">
    <property type="component" value="Unassembled WGS sequence"/>
</dbReference>
<gene>
    <name evidence="2" type="ORF">BST43_24485</name>
</gene>
<evidence type="ECO:0000313" key="2">
    <source>
        <dbReference type="EMBL" id="ORB48633.1"/>
    </source>
</evidence>
<comment type="caution">
    <text evidence="2">The sequence shown here is derived from an EMBL/GenBank/DDBJ whole genome shotgun (WGS) entry which is preliminary data.</text>
</comment>
<sequence length="59" mass="6516">MSAAMHLVKQIEILEDLPDLLTAEQEVELAKRIEAGVTGPAASRSFEPTISMRKLSDDY</sequence>
<feature type="domain" description="RNA polymerase sigma-70 region 1.2" evidence="1">
    <location>
        <begin position="19"/>
        <end position="37"/>
    </location>
</feature>
<dbReference type="InterPro" id="IPR009042">
    <property type="entry name" value="RNA_pol_sigma70_r1_2"/>
</dbReference>
<dbReference type="Pfam" id="PF00140">
    <property type="entry name" value="Sigma70_r1_2"/>
    <property type="match status" value="1"/>
</dbReference>
<evidence type="ECO:0000313" key="3">
    <source>
        <dbReference type="Proteomes" id="UP000192434"/>
    </source>
</evidence>